<protein>
    <submittedName>
        <fullName evidence="3">Hemopexin repeat-containing protein</fullName>
    </submittedName>
</protein>
<dbReference type="PROSITE" id="PS51642">
    <property type="entry name" value="HEMOPEXIN_2"/>
    <property type="match status" value="3"/>
</dbReference>
<keyword evidence="1" id="KW-0378">Hydrolase</keyword>
<dbReference type="Gene3D" id="1.10.530.10">
    <property type="match status" value="1"/>
</dbReference>
<dbReference type="Proteomes" id="UP001187346">
    <property type="component" value="Unassembled WGS sequence"/>
</dbReference>
<evidence type="ECO:0000313" key="4">
    <source>
        <dbReference type="Proteomes" id="UP001187346"/>
    </source>
</evidence>
<sequence length="380" mass="41243">MSVDKAYFTVGATVSTYDIDADAADPAQDWQLGAAWGGLPSGWEEGIDAAVDLGQAHLYVFRGTEYVRIPFATQTVDDGYPLTTRDNWTGLSFDTVDAVMNWSDGKLYFFSGPQYVRYDIAADRQDPGYPKSIADGWTGVTADWIGTGIDGALNPGNGRAYLFKGTEYVAVDWHTKTQEDGYPLTTADQWPGLTGPYDAIWSNAATAPPTGGGGSSKAVQFRLSYGEFATASETATGVPALVTLGQAALESGWGTAAPGNNFFGIKARATDPPETRQLLRTQEVLDRPDVQFPEVISVTQRPDGKYLYVVRDWFRVYATPEESFTAHGNYLRNNARYASAFEHTDDPYAFARAVADAGYATATNYYDSLASVMRNIEAAA</sequence>
<dbReference type="InterPro" id="IPR018487">
    <property type="entry name" value="Hemopexin-like_repeat"/>
</dbReference>
<dbReference type="SMART" id="SM00047">
    <property type="entry name" value="LYZ2"/>
    <property type="match status" value="1"/>
</dbReference>
<gene>
    <name evidence="3" type="ORF">R5A26_35765</name>
</gene>
<dbReference type="Pfam" id="PF00045">
    <property type="entry name" value="Hemopexin"/>
    <property type="match status" value="3"/>
</dbReference>
<dbReference type="PANTHER" id="PTHR33308">
    <property type="entry name" value="PEPTIDOGLYCAN HYDROLASE FLGJ"/>
    <property type="match status" value="1"/>
</dbReference>
<dbReference type="Pfam" id="PF01832">
    <property type="entry name" value="Glucosaminidase"/>
    <property type="match status" value="1"/>
</dbReference>
<proteinExistence type="predicted"/>
<dbReference type="EMBL" id="JAWMAJ010000166">
    <property type="protein sequence ID" value="MDV7221311.1"/>
    <property type="molecule type" value="Genomic_DNA"/>
</dbReference>
<feature type="domain" description="Mannosyl-glycoprotein endo-beta-N-acetylglucosamidase-like" evidence="2">
    <location>
        <begin position="220"/>
        <end position="377"/>
    </location>
</feature>
<comment type="caution">
    <text evidence="3">The sequence shown here is derived from an EMBL/GenBank/DDBJ whole genome shotgun (WGS) entry which is preliminary data.</text>
</comment>
<reference evidence="3 4" key="1">
    <citation type="submission" date="2023-10" db="EMBL/GenBank/DDBJ databases">
        <title>Characterization of rhizosphere-enriched actinobacteria from wheat plants lab-grown on chernevaya soil.</title>
        <authorList>
            <person name="Tikhonova E.N."/>
            <person name="Konopkin A."/>
            <person name="Kravchenko I.K."/>
        </authorList>
    </citation>
    <scope>NUCLEOTIDE SEQUENCE [LARGE SCALE GENOMIC DNA]</scope>
    <source>
        <strain evidence="3 4">RR29</strain>
    </source>
</reference>
<organism evidence="3 4">
    <name type="scientific">Streptomyces prunicolor</name>
    <dbReference type="NCBI Taxonomy" id="67348"/>
    <lineage>
        <taxon>Bacteria</taxon>
        <taxon>Bacillati</taxon>
        <taxon>Actinomycetota</taxon>
        <taxon>Actinomycetes</taxon>
        <taxon>Kitasatosporales</taxon>
        <taxon>Streptomycetaceae</taxon>
        <taxon>Streptomyces</taxon>
    </lineage>
</organism>
<dbReference type="SUPFAM" id="SSF50923">
    <property type="entry name" value="Hemopexin-like domain"/>
    <property type="match status" value="1"/>
</dbReference>
<evidence type="ECO:0000256" key="1">
    <source>
        <dbReference type="ARBA" id="ARBA00022801"/>
    </source>
</evidence>
<dbReference type="InterPro" id="IPR051056">
    <property type="entry name" value="Glycosyl_Hydrolase_73"/>
</dbReference>
<name>A0ABU4FL15_9ACTN</name>
<dbReference type="PANTHER" id="PTHR33308:SF9">
    <property type="entry name" value="PEPTIDOGLYCAN HYDROLASE FLGJ"/>
    <property type="match status" value="1"/>
</dbReference>
<dbReference type="RefSeq" id="WP_317774625.1">
    <property type="nucleotide sequence ID" value="NZ_JAWMAJ010000166.1"/>
</dbReference>
<dbReference type="SMART" id="SM00120">
    <property type="entry name" value="HX"/>
    <property type="match status" value="3"/>
</dbReference>
<keyword evidence="4" id="KW-1185">Reference proteome</keyword>
<evidence type="ECO:0000313" key="3">
    <source>
        <dbReference type="EMBL" id="MDV7221311.1"/>
    </source>
</evidence>
<dbReference type="InterPro" id="IPR036375">
    <property type="entry name" value="Hemopexin-like_dom_sf"/>
</dbReference>
<dbReference type="Gene3D" id="2.110.10.10">
    <property type="entry name" value="Hemopexin-like domain"/>
    <property type="match status" value="2"/>
</dbReference>
<dbReference type="InterPro" id="IPR002901">
    <property type="entry name" value="MGlyc_endo_b_GlcNAc-like_dom"/>
</dbReference>
<accession>A0ABU4FL15</accession>
<evidence type="ECO:0000259" key="2">
    <source>
        <dbReference type="SMART" id="SM00047"/>
    </source>
</evidence>